<keyword evidence="2 7" id="KW-0378">Hydrolase</keyword>
<dbReference type="AlphaFoldDB" id="A0A364MTS2"/>
<dbReference type="GO" id="GO:0004151">
    <property type="term" value="F:dihydroorotase activity"/>
    <property type="evidence" value="ECO:0007669"/>
    <property type="project" value="UniProtKB-EC"/>
</dbReference>
<accession>A0A364MTS2</accession>
<keyword evidence="3" id="KW-0862">Zinc</keyword>
<reference evidence="8" key="1">
    <citation type="submission" date="2018-05" db="EMBL/GenBank/DDBJ databases">
        <title>Draft genome sequence of Stemphylium lycopersici strain CIDEFI 213.</title>
        <authorList>
            <person name="Medina R."/>
            <person name="Franco M.E.E."/>
            <person name="Lucentini C.G."/>
            <person name="Saparrat M.C.N."/>
            <person name="Balatti P.A."/>
        </authorList>
    </citation>
    <scope>NUCLEOTIDE SEQUENCE [LARGE SCALE GENOMIC DNA]</scope>
    <source>
        <strain evidence="8">CIDEFI 213</strain>
    </source>
</reference>
<dbReference type="Gene3D" id="3.20.20.140">
    <property type="entry name" value="Metal-dependent hydrolases"/>
    <property type="match status" value="1"/>
</dbReference>
<dbReference type="PANTHER" id="PTHR43137">
    <property type="entry name" value="DIHYDROOROTASE"/>
    <property type="match status" value="1"/>
</dbReference>
<dbReference type="EMBL" id="QGDH01000188">
    <property type="protein sequence ID" value="RAR03205.1"/>
    <property type="molecule type" value="Genomic_DNA"/>
</dbReference>
<sequence>MARANGHSIVCNFNVDIGFPEQQNTETAEDLSYDFAITNNSPDIQLSSPNAPHGSAVTFYGSCIFRQEFDDTMKRSFNQRALVMISHHNFTSFSHRILQKMTESGHLSDPTTLEAAHTQMNTWMPPSLGRHVLPFMGSLLTLDIAPHRAFPLQGLAGPTPLISDTPLSIYAYEPIGSWDNIMHYMPCITDLYVLYEKLILCESVIVIAKSPQLASEAVSSLVDLVCPVPYAGVVKPYMTMQANFKSIGIDGGTPTAFIVGITNPFLLKRIIAAAEASHKARPHILYLQNFDGPVPTRRHHSLHHKSSRNALLDLPGGGIEVHTPPKRFLKSDPTVVLQIETLLKLGDQTRELGPIIRRHFAELTAQFIAPINRYLATSSIVTPGGNNRYASFQVRDFLSSVSKYGTSVKFRGNGPIQRHPSEEMEFKKVQEIELPAAFDAHVHLRDGEMSQLVTPTIRKGGVNTVYVMPNLVPPITSVQQCLEYRDRLKAIEPNVEYLMSLYLHEDITPEVIREAKKAGITGVKSYPAGVTTNSSSGVLDYETFYPVFAEMEKQNMVLNLHGEVPSTPSHAPPPSKNTTTTAPTPDGSTSSNAHSASAITILNAEPAFLPTLLSLHQRFPNLRIILEHCSTALALATVLSCGPSVAGTITAHHLSLIIDDWAGDPYCFCKPVAKTPEDRDALIRAVVQSKGRFFLGTDSAPHPRDKKRGEDKVAAGVFTQPYALGYVLDALEMGVKRGVIKEEDVTQEGLEGFFGAWGRKFYQVEESKGERVLLRKGAERVVDVLAREGNTMEVVPFRRGEQTWSVEWK</sequence>
<dbReference type="GO" id="GO:0006207">
    <property type="term" value="P:'de novo' pyrimidine nucleobase biosynthetic process"/>
    <property type="evidence" value="ECO:0007669"/>
    <property type="project" value="TreeGrafter"/>
</dbReference>
<evidence type="ECO:0000256" key="5">
    <source>
        <dbReference type="SAM" id="MobiDB-lite"/>
    </source>
</evidence>
<dbReference type="InterPro" id="IPR032466">
    <property type="entry name" value="Metal_Hydrolase"/>
</dbReference>
<dbReference type="PANTHER" id="PTHR43137:SF1">
    <property type="entry name" value="DIHYDROOROTASE"/>
    <property type="match status" value="1"/>
</dbReference>
<keyword evidence="8" id="KW-1185">Reference proteome</keyword>
<dbReference type="PROSITE" id="PS00482">
    <property type="entry name" value="DIHYDROOROTASE_1"/>
    <property type="match status" value="1"/>
</dbReference>
<dbReference type="UniPathway" id="UPA00070">
    <property type="reaction ID" value="UER00117"/>
</dbReference>
<evidence type="ECO:0000256" key="4">
    <source>
        <dbReference type="ARBA" id="ARBA00022975"/>
    </source>
</evidence>
<dbReference type="InterPro" id="IPR004721">
    <property type="entry name" value="DHOdimr"/>
</dbReference>
<evidence type="ECO:0000256" key="2">
    <source>
        <dbReference type="ARBA" id="ARBA00022801"/>
    </source>
</evidence>
<name>A0A364MTS2_STELY</name>
<dbReference type="SUPFAM" id="SSF51556">
    <property type="entry name" value="Metallo-dependent hydrolases"/>
    <property type="match status" value="1"/>
</dbReference>
<protein>
    <submittedName>
        <fullName evidence="7">Glycoside hydrolase clan GH-D</fullName>
        <ecNumber evidence="7">3.5.2.3</ecNumber>
    </submittedName>
</protein>
<organism evidence="7 8">
    <name type="scientific">Stemphylium lycopersici</name>
    <name type="common">Tomato gray leaf spot disease fungus</name>
    <name type="synonym">Thyrospora lycopersici</name>
    <dbReference type="NCBI Taxonomy" id="183478"/>
    <lineage>
        <taxon>Eukaryota</taxon>
        <taxon>Fungi</taxon>
        <taxon>Dikarya</taxon>
        <taxon>Ascomycota</taxon>
        <taxon>Pezizomycotina</taxon>
        <taxon>Dothideomycetes</taxon>
        <taxon>Pleosporomycetidae</taxon>
        <taxon>Pleosporales</taxon>
        <taxon>Pleosporineae</taxon>
        <taxon>Pleosporaceae</taxon>
        <taxon>Stemphylium</taxon>
    </lineage>
</organism>
<evidence type="ECO:0000256" key="3">
    <source>
        <dbReference type="ARBA" id="ARBA00022833"/>
    </source>
</evidence>
<dbReference type="InterPro" id="IPR002195">
    <property type="entry name" value="Dihydroorotase_CS"/>
</dbReference>
<dbReference type="PROSITE" id="PS00483">
    <property type="entry name" value="DIHYDROOROTASE_2"/>
    <property type="match status" value="1"/>
</dbReference>
<dbReference type="InterPro" id="IPR037516">
    <property type="entry name" value="Tripartite_DENN"/>
</dbReference>
<dbReference type="NCBIfam" id="TIGR00856">
    <property type="entry name" value="pyrC_dimer"/>
    <property type="match status" value="1"/>
</dbReference>
<dbReference type="HAMAP" id="MF_00219">
    <property type="entry name" value="PyrC_classII"/>
    <property type="match status" value="1"/>
</dbReference>
<feature type="region of interest" description="Disordered" evidence="5">
    <location>
        <begin position="562"/>
        <end position="593"/>
    </location>
</feature>
<dbReference type="GO" id="GO:0046872">
    <property type="term" value="F:metal ion binding"/>
    <property type="evidence" value="ECO:0007669"/>
    <property type="project" value="UniProtKB-KW"/>
</dbReference>
<feature type="domain" description="UDENN" evidence="6">
    <location>
        <begin position="1"/>
        <end position="440"/>
    </location>
</feature>
<evidence type="ECO:0000256" key="1">
    <source>
        <dbReference type="ARBA" id="ARBA00022723"/>
    </source>
</evidence>
<dbReference type="EC" id="3.5.2.3" evidence="7"/>
<keyword evidence="4" id="KW-0665">Pyrimidine biosynthesis</keyword>
<dbReference type="GO" id="GO:0044205">
    <property type="term" value="P:'de novo' UMP biosynthetic process"/>
    <property type="evidence" value="ECO:0007669"/>
    <property type="project" value="UniProtKB-UniPathway"/>
</dbReference>
<feature type="compositionally biased region" description="Low complexity" evidence="5">
    <location>
        <begin position="576"/>
        <end position="591"/>
    </location>
</feature>
<dbReference type="Proteomes" id="UP000249619">
    <property type="component" value="Unassembled WGS sequence"/>
</dbReference>
<evidence type="ECO:0000313" key="8">
    <source>
        <dbReference type="Proteomes" id="UP000249619"/>
    </source>
</evidence>
<evidence type="ECO:0000259" key="6">
    <source>
        <dbReference type="PROSITE" id="PS50211"/>
    </source>
</evidence>
<evidence type="ECO:0000313" key="7">
    <source>
        <dbReference type="EMBL" id="RAR03205.1"/>
    </source>
</evidence>
<keyword evidence="1" id="KW-0479">Metal-binding</keyword>
<dbReference type="STRING" id="183478.A0A364MTS2"/>
<proteinExistence type="inferred from homology"/>
<comment type="caution">
    <text evidence="7">The sequence shown here is derived from an EMBL/GenBank/DDBJ whole genome shotgun (WGS) entry which is preliminary data.</text>
</comment>
<gene>
    <name evidence="7" type="ORF">DDE83_008298</name>
</gene>
<dbReference type="PROSITE" id="PS50211">
    <property type="entry name" value="DENN"/>
    <property type="match status" value="1"/>
</dbReference>
<dbReference type="GO" id="GO:0005737">
    <property type="term" value="C:cytoplasm"/>
    <property type="evidence" value="ECO:0007669"/>
    <property type="project" value="TreeGrafter"/>
</dbReference>